<gene>
    <name evidence="2" type="ORF">TR168229</name>
</gene>
<organism evidence="2">
    <name type="scientific">Schistocephalus solidus</name>
    <name type="common">Tapeworm</name>
    <dbReference type="NCBI Taxonomy" id="70667"/>
    <lineage>
        <taxon>Eukaryota</taxon>
        <taxon>Metazoa</taxon>
        <taxon>Spiralia</taxon>
        <taxon>Lophotrochozoa</taxon>
        <taxon>Platyhelminthes</taxon>
        <taxon>Cestoda</taxon>
        <taxon>Eucestoda</taxon>
        <taxon>Diphyllobothriidea</taxon>
        <taxon>Diphyllobothriidae</taxon>
        <taxon>Schistocephalus</taxon>
    </lineage>
</organism>
<keyword evidence="1" id="KW-0472">Membrane</keyword>
<evidence type="ECO:0000256" key="1">
    <source>
        <dbReference type="SAM" id="Phobius"/>
    </source>
</evidence>
<evidence type="ECO:0000313" key="2">
    <source>
        <dbReference type="EMBL" id="JAP53399.1"/>
    </source>
</evidence>
<feature type="transmembrane region" description="Helical" evidence="1">
    <location>
        <begin position="82"/>
        <end position="102"/>
    </location>
</feature>
<dbReference type="EMBL" id="GEEE01009826">
    <property type="protein sequence ID" value="JAP53399.1"/>
    <property type="molecule type" value="Transcribed_RNA"/>
</dbReference>
<dbReference type="AlphaFoldDB" id="A0A0X3PNW3"/>
<keyword evidence="1" id="KW-0812">Transmembrane</keyword>
<proteinExistence type="predicted"/>
<accession>A0A0X3PNW3</accession>
<keyword evidence="1" id="KW-1133">Transmembrane helix</keyword>
<protein>
    <submittedName>
        <fullName evidence="2">Uncharacterized protein</fullName>
    </submittedName>
</protein>
<reference evidence="2" key="1">
    <citation type="submission" date="2016-01" db="EMBL/GenBank/DDBJ databases">
        <title>Reference transcriptome for the parasite Schistocephalus solidus: insights into the molecular evolution of parasitism.</title>
        <authorList>
            <person name="Hebert F.O."/>
            <person name="Grambauer S."/>
            <person name="Barber I."/>
            <person name="Landry C.R."/>
            <person name="Aubin-Horth N."/>
        </authorList>
    </citation>
    <scope>NUCLEOTIDE SEQUENCE</scope>
</reference>
<name>A0A0X3PNW3_SCHSO</name>
<sequence>MNCRKKETMEIYFYASRFNPNDVRFNGPGSVLKLFEVRKEVYGMTGLAIVHAGALLADIMNIVQQCVWGFRVHRIGSNGGGWLYVSLAGLVIRFAYCIGNFAESVVPFEPAKD</sequence>